<evidence type="ECO:0000313" key="1">
    <source>
        <dbReference type="EMBL" id="AYV85470.1"/>
    </source>
</evidence>
<sequence length="105" mass="12486">MKDKYIKIGNNTFNKYKINKILARNSFFYIWNPYILDITYNKINKTTTYVTFHPTGTSFGVSSPSEHINTTMDFKYKFESKEKLLKMVEYIQKECPNCEVENCIK</sequence>
<name>A0A3G5AE70_9VIRU</name>
<protein>
    <submittedName>
        <fullName evidence="1">Uncharacterized protein</fullName>
    </submittedName>
</protein>
<gene>
    <name evidence="1" type="ORF">Satyrvirus18_7</name>
</gene>
<organism evidence="1">
    <name type="scientific">Satyrvirus sp</name>
    <dbReference type="NCBI Taxonomy" id="2487771"/>
    <lineage>
        <taxon>Viruses</taxon>
        <taxon>Varidnaviria</taxon>
        <taxon>Bamfordvirae</taxon>
        <taxon>Nucleocytoviricota</taxon>
        <taxon>Megaviricetes</taxon>
        <taxon>Imitervirales</taxon>
        <taxon>Mimiviridae</taxon>
        <taxon>Megamimivirinae</taxon>
    </lineage>
</organism>
<accession>A0A3G5AE70</accession>
<reference evidence="1" key="1">
    <citation type="submission" date="2018-10" db="EMBL/GenBank/DDBJ databases">
        <title>Hidden diversity of soil giant viruses.</title>
        <authorList>
            <person name="Schulz F."/>
            <person name="Alteio L."/>
            <person name="Goudeau D."/>
            <person name="Ryan E.M."/>
            <person name="Malmstrom R.R."/>
            <person name="Blanchard J."/>
            <person name="Woyke T."/>
        </authorList>
    </citation>
    <scope>NUCLEOTIDE SEQUENCE</scope>
    <source>
        <strain evidence="1">SAV1</strain>
    </source>
</reference>
<dbReference type="EMBL" id="MK072454">
    <property type="protein sequence ID" value="AYV85470.1"/>
    <property type="molecule type" value="Genomic_DNA"/>
</dbReference>
<proteinExistence type="predicted"/>